<protein>
    <submittedName>
        <fullName evidence="3">Glycosyltransferase family 2 protein</fullName>
    </submittedName>
</protein>
<keyword evidence="4" id="KW-1185">Reference proteome</keyword>
<dbReference type="RefSeq" id="WP_114126986.1">
    <property type="nucleotide sequence ID" value="NZ_QOUI01000007.1"/>
</dbReference>
<dbReference type="InterPro" id="IPR029044">
    <property type="entry name" value="Nucleotide-diphossugar_trans"/>
</dbReference>
<organism evidence="3 4">
    <name type="scientific">Desertihabitans brevis</name>
    <dbReference type="NCBI Taxonomy" id="2268447"/>
    <lineage>
        <taxon>Bacteria</taxon>
        <taxon>Bacillati</taxon>
        <taxon>Actinomycetota</taxon>
        <taxon>Actinomycetes</taxon>
        <taxon>Propionibacteriales</taxon>
        <taxon>Propionibacteriaceae</taxon>
        <taxon>Desertihabitans</taxon>
    </lineage>
</organism>
<dbReference type="Gene3D" id="3.90.550.10">
    <property type="entry name" value="Spore Coat Polysaccharide Biosynthesis Protein SpsA, Chain A"/>
    <property type="match status" value="1"/>
</dbReference>
<reference evidence="3 4" key="1">
    <citation type="submission" date="2018-07" db="EMBL/GenBank/DDBJ databases">
        <title>Desertimonas flava gen. nov. sp. nov.</title>
        <authorList>
            <person name="Liu S."/>
        </authorList>
    </citation>
    <scope>NUCLEOTIDE SEQUENCE [LARGE SCALE GENOMIC DNA]</scope>
    <source>
        <strain evidence="3 4">16Sb5-5</strain>
    </source>
</reference>
<dbReference type="CDD" id="cd00761">
    <property type="entry name" value="Glyco_tranf_GTA_type"/>
    <property type="match status" value="1"/>
</dbReference>
<keyword evidence="1" id="KW-0472">Membrane</keyword>
<sequence length="919" mass="100915">MRLRRLLPTRSQAAVLAVTGLVGVAAVVAAVLDTWWLAWTLGVALLLAVVALVLYTSRLLSARLNHHTSVLTRQLGKAPLAGGPGWAPAADGGAAEPGRLPALEHWSRTLLATSAGQELFLDRAKRTRSSSARDVLAHAASRGRYRYDDLAAVMESWRAQGVEQVPREELKGLWTPALRTLARLLYSQRGSERDLLDSLLLYDVLVRLAGTGRLTDIDRSHYADLCVDQGRFERATEILRERPADTPARVAAHALFAANAANPYLQNPAADEQRWLEQVNALLVGGGFEPLTLTDGPEEPFYRLACDSAQPVTDGPLVSVLMPIYEPNAATDKAIASILAQSWRNLELIIVDDGSPRVDEAGRPTPYADQLRGWAARDERIRLHLNEENHGAYYVRNQAYDEARGEFVTIADKDDWHHPQQIEWQVRDLQAHPARVANLTNWVRVSPVLRFLVRWGPDRVVHPSFASIMFRHAEVKQRLGYWDTVRKGADNEFRFRLQQAYGFRLNPTEPTPLTFSLMGESNLTSTDLGLGYEHEDRGAYRQAYLSWHKELAAGRSVRLERHPDQRPFPAPQSFLPDRRTGEHFDVVHLVELDAPAARDRQVLREVSAAVRAGLRVGVVTAENFLSTKRPRLAFDPGLAALVRSGAVTRLALASDATTDLLLVRPPTLLQVCRDAPARLRPSAVVVVADEAPSQRRRQAYEAATVSRRVQGIFGVDPTWAATEGPIRDALQPLLLRDQLRPGLWESVPDVGPLPLAAAATGTGRFLVGGFRNEVTEGWMQQALDGRDADGPAGPALVVAGVFGADEVDAEPDDLGALDAWVAFSDQVEPRIEEQAREALGRGAALVLSPCYARAFGDAASYATPEQARDVLVELAAEQEEVDGTAAAPDGADRAVAEYLERLTSVGVRAEHHSAALWQE</sequence>
<dbReference type="PANTHER" id="PTHR22916">
    <property type="entry name" value="GLYCOSYLTRANSFERASE"/>
    <property type="match status" value="1"/>
</dbReference>
<dbReference type="AlphaFoldDB" id="A0A367YTK5"/>
<dbReference type="PANTHER" id="PTHR22916:SF3">
    <property type="entry name" value="UDP-GLCNAC:BETAGAL BETA-1,3-N-ACETYLGLUCOSAMINYLTRANSFERASE-LIKE PROTEIN 1"/>
    <property type="match status" value="1"/>
</dbReference>
<dbReference type="InterPro" id="IPR001173">
    <property type="entry name" value="Glyco_trans_2-like"/>
</dbReference>
<evidence type="ECO:0000313" key="3">
    <source>
        <dbReference type="EMBL" id="RCK69130.1"/>
    </source>
</evidence>
<evidence type="ECO:0000313" key="4">
    <source>
        <dbReference type="Proteomes" id="UP000252770"/>
    </source>
</evidence>
<proteinExistence type="predicted"/>
<dbReference type="Proteomes" id="UP000252770">
    <property type="component" value="Unassembled WGS sequence"/>
</dbReference>
<dbReference type="GO" id="GO:0016758">
    <property type="term" value="F:hexosyltransferase activity"/>
    <property type="evidence" value="ECO:0007669"/>
    <property type="project" value="UniProtKB-ARBA"/>
</dbReference>
<dbReference type="SUPFAM" id="SSF53448">
    <property type="entry name" value="Nucleotide-diphospho-sugar transferases"/>
    <property type="match status" value="1"/>
</dbReference>
<keyword evidence="3" id="KW-0808">Transferase</keyword>
<keyword evidence="1" id="KW-0812">Transmembrane</keyword>
<feature type="domain" description="Glycosyltransferase 2-like" evidence="2">
    <location>
        <begin position="319"/>
        <end position="437"/>
    </location>
</feature>
<keyword evidence="1" id="KW-1133">Transmembrane helix</keyword>
<comment type="caution">
    <text evidence="3">The sequence shown here is derived from an EMBL/GenBank/DDBJ whole genome shotgun (WGS) entry which is preliminary data.</text>
</comment>
<gene>
    <name evidence="3" type="ORF">DT076_12355</name>
</gene>
<evidence type="ECO:0000259" key="2">
    <source>
        <dbReference type="Pfam" id="PF00535"/>
    </source>
</evidence>
<evidence type="ECO:0000256" key="1">
    <source>
        <dbReference type="SAM" id="Phobius"/>
    </source>
</evidence>
<dbReference type="Pfam" id="PF00535">
    <property type="entry name" value="Glycos_transf_2"/>
    <property type="match status" value="1"/>
</dbReference>
<accession>A0A367YTK5</accession>
<dbReference type="EMBL" id="QOUI01000007">
    <property type="protein sequence ID" value="RCK69130.1"/>
    <property type="molecule type" value="Genomic_DNA"/>
</dbReference>
<name>A0A367YTK5_9ACTN</name>
<feature type="transmembrane region" description="Helical" evidence="1">
    <location>
        <begin position="36"/>
        <end position="55"/>
    </location>
</feature>
<feature type="transmembrane region" description="Helical" evidence="1">
    <location>
        <begin position="12"/>
        <end position="30"/>
    </location>
</feature>